<dbReference type="EMBL" id="CM002922">
    <property type="protein sequence ID" value="KGN65966.1"/>
    <property type="molecule type" value="Genomic_DNA"/>
</dbReference>
<proteinExistence type="predicted"/>
<evidence type="ECO:0000313" key="2">
    <source>
        <dbReference type="EMBL" id="KGN65966.1"/>
    </source>
</evidence>
<keyword evidence="3" id="KW-1185">Reference proteome</keyword>
<dbReference type="Proteomes" id="UP000029981">
    <property type="component" value="Chromosome 1"/>
</dbReference>
<feature type="compositionally biased region" description="Low complexity" evidence="1">
    <location>
        <begin position="8"/>
        <end position="23"/>
    </location>
</feature>
<evidence type="ECO:0000256" key="1">
    <source>
        <dbReference type="SAM" id="MobiDB-lite"/>
    </source>
</evidence>
<name>A0A0A0M194_CUCSA</name>
<organism evidence="2 3">
    <name type="scientific">Cucumis sativus</name>
    <name type="common">Cucumber</name>
    <dbReference type="NCBI Taxonomy" id="3659"/>
    <lineage>
        <taxon>Eukaryota</taxon>
        <taxon>Viridiplantae</taxon>
        <taxon>Streptophyta</taxon>
        <taxon>Embryophyta</taxon>
        <taxon>Tracheophyta</taxon>
        <taxon>Spermatophyta</taxon>
        <taxon>Magnoliopsida</taxon>
        <taxon>eudicotyledons</taxon>
        <taxon>Gunneridae</taxon>
        <taxon>Pentapetalae</taxon>
        <taxon>rosids</taxon>
        <taxon>fabids</taxon>
        <taxon>Cucurbitales</taxon>
        <taxon>Cucurbitaceae</taxon>
        <taxon>Benincaseae</taxon>
        <taxon>Cucumis</taxon>
    </lineage>
</organism>
<feature type="region of interest" description="Disordered" evidence="1">
    <location>
        <begin position="1"/>
        <end position="23"/>
    </location>
</feature>
<sequence>MWTNRQLPAPSSAPNRTSPSSSLSPSFLYFHLLSDSIPLTTPPIFTFSLIFSQYPHPHFFFFFVLSSSNFNSSPPLPFNSCYFFAIKAVQLPRRDFIPQLHL</sequence>
<accession>A0A0A0M194</accession>
<reference evidence="2 3" key="3">
    <citation type="journal article" date="2010" name="BMC Genomics">
        <title>Transcriptome sequencing and comparative analysis of cucumber flowers with different sex types.</title>
        <authorList>
            <person name="Guo S."/>
            <person name="Zheng Y."/>
            <person name="Joung J.G."/>
            <person name="Liu S."/>
            <person name="Zhang Z."/>
            <person name="Crasta O.R."/>
            <person name="Sobral B.W."/>
            <person name="Xu Y."/>
            <person name="Huang S."/>
            <person name="Fei Z."/>
        </authorList>
    </citation>
    <scope>NUCLEOTIDE SEQUENCE [LARGE SCALE GENOMIC DNA]</scope>
    <source>
        <strain evidence="3">cv. 9930</strain>
    </source>
</reference>
<reference evidence="2 3" key="1">
    <citation type="journal article" date="2009" name="Nat. Genet.">
        <title>The genome of the cucumber, Cucumis sativus L.</title>
        <authorList>
            <person name="Huang S."/>
            <person name="Li R."/>
            <person name="Zhang Z."/>
            <person name="Li L."/>
            <person name="Gu X."/>
            <person name="Fan W."/>
            <person name="Lucas W.J."/>
            <person name="Wang X."/>
            <person name="Xie B."/>
            <person name="Ni P."/>
            <person name="Ren Y."/>
            <person name="Zhu H."/>
            <person name="Li J."/>
            <person name="Lin K."/>
            <person name="Jin W."/>
            <person name="Fei Z."/>
            <person name="Li G."/>
            <person name="Staub J."/>
            <person name="Kilian A."/>
            <person name="van der Vossen E.A."/>
            <person name="Wu Y."/>
            <person name="Guo J."/>
            <person name="He J."/>
            <person name="Jia Z."/>
            <person name="Ren Y."/>
            <person name="Tian G."/>
            <person name="Lu Y."/>
            <person name="Ruan J."/>
            <person name="Qian W."/>
            <person name="Wang M."/>
            <person name="Huang Q."/>
            <person name="Li B."/>
            <person name="Xuan Z."/>
            <person name="Cao J."/>
            <person name="Asan"/>
            <person name="Wu Z."/>
            <person name="Zhang J."/>
            <person name="Cai Q."/>
            <person name="Bai Y."/>
            <person name="Zhao B."/>
            <person name="Han Y."/>
            <person name="Li Y."/>
            <person name="Li X."/>
            <person name="Wang S."/>
            <person name="Shi Q."/>
            <person name="Liu S."/>
            <person name="Cho W.K."/>
            <person name="Kim J.Y."/>
            <person name="Xu Y."/>
            <person name="Heller-Uszynska K."/>
            <person name="Miao H."/>
            <person name="Cheng Z."/>
            <person name="Zhang S."/>
            <person name="Wu J."/>
            <person name="Yang Y."/>
            <person name="Kang H."/>
            <person name="Li M."/>
            <person name="Liang H."/>
            <person name="Ren X."/>
            <person name="Shi Z."/>
            <person name="Wen M."/>
            <person name="Jian M."/>
            <person name="Yang H."/>
            <person name="Zhang G."/>
            <person name="Yang Z."/>
            <person name="Chen R."/>
            <person name="Liu S."/>
            <person name="Li J."/>
            <person name="Ma L."/>
            <person name="Liu H."/>
            <person name="Zhou Y."/>
            <person name="Zhao J."/>
            <person name="Fang X."/>
            <person name="Li G."/>
            <person name="Fang L."/>
            <person name="Li Y."/>
            <person name="Liu D."/>
            <person name="Zheng H."/>
            <person name="Zhang Y."/>
            <person name="Qin N."/>
            <person name="Li Z."/>
            <person name="Yang G."/>
            <person name="Yang S."/>
            <person name="Bolund L."/>
            <person name="Kristiansen K."/>
            <person name="Zheng H."/>
            <person name="Li S."/>
            <person name="Zhang X."/>
            <person name="Yang H."/>
            <person name="Wang J."/>
            <person name="Sun R."/>
            <person name="Zhang B."/>
            <person name="Jiang S."/>
            <person name="Wang J."/>
            <person name="Du Y."/>
            <person name="Li S."/>
        </authorList>
    </citation>
    <scope>NUCLEOTIDE SEQUENCE [LARGE SCALE GENOMIC DNA]</scope>
    <source>
        <strain evidence="3">cv. 9930</strain>
    </source>
</reference>
<dbReference type="AlphaFoldDB" id="A0A0A0M194"/>
<protein>
    <submittedName>
        <fullName evidence="2">Uncharacterized protein</fullName>
    </submittedName>
</protein>
<reference evidence="2 3" key="2">
    <citation type="journal article" date="2009" name="PLoS ONE">
        <title>An integrated genetic and cytogenetic map of the cucumber genome.</title>
        <authorList>
            <person name="Ren Y."/>
            <person name="Zhang Z."/>
            <person name="Liu J."/>
            <person name="Staub J.E."/>
            <person name="Han Y."/>
            <person name="Cheng Z."/>
            <person name="Li X."/>
            <person name="Lu J."/>
            <person name="Miao H."/>
            <person name="Kang H."/>
            <person name="Xie B."/>
            <person name="Gu X."/>
            <person name="Wang X."/>
            <person name="Du Y."/>
            <person name="Jin W."/>
            <person name="Huang S."/>
        </authorList>
    </citation>
    <scope>NUCLEOTIDE SEQUENCE [LARGE SCALE GENOMIC DNA]</scope>
    <source>
        <strain evidence="3">cv. 9930</strain>
    </source>
</reference>
<evidence type="ECO:0000313" key="3">
    <source>
        <dbReference type="Proteomes" id="UP000029981"/>
    </source>
</evidence>
<dbReference type="Gramene" id="KGN65966">
    <property type="protein sequence ID" value="KGN65966"/>
    <property type="gene ID" value="Csa_1G554530"/>
</dbReference>
<gene>
    <name evidence="2" type="ORF">Csa_1G554530</name>
</gene>
<reference evidence="2 3" key="4">
    <citation type="journal article" date="2011" name="BMC Genomics">
        <title>RNA-Seq improves annotation of protein-coding genes in the cucumber genome.</title>
        <authorList>
            <person name="Li Z."/>
            <person name="Zhang Z."/>
            <person name="Yan P."/>
            <person name="Huang S."/>
            <person name="Fei Z."/>
            <person name="Lin K."/>
        </authorList>
    </citation>
    <scope>NUCLEOTIDE SEQUENCE [LARGE SCALE GENOMIC DNA]</scope>
    <source>
        <strain evidence="3">cv. 9930</strain>
    </source>
</reference>